<evidence type="ECO:0000313" key="2">
    <source>
        <dbReference type="EMBL" id="MDN4601928.1"/>
    </source>
</evidence>
<dbReference type="InterPro" id="IPR029032">
    <property type="entry name" value="AhpD-like"/>
</dbReference>
<dbReference type="Pfam" id="PF02627">
    <property type="entry name" value="CMD"/>
    <property type="match status" value="1"/>
</dbReference>
<dbReference type="PANTHER" id="PTHR34846">
    <property type="entry name" value="4-CARBOXYMUCONOLACTONE DECARBOXYLASE FAMILY PROTEIN (AFU_ORTHOLOGUE AFUA_6G11590)"/>
    <property type="match status" value="1"/>
</dbReference>
<accession>A0ABT8J9Z0</accession>
<dbReference type="NCBIfam" id="TIGR00778">
    <property type="entry name" value="ahpD_dom"/>
    <property type="match status" value="1"/>
</dbReference>
<dbReference type="EMBL" id="JAROCD010000005">
    <property type="protein sequence ID" value="MDN4601928.1"/>
    <property type="molecule type" value="Genomic_DNA"/>
</dbReference>
<reference evidence="2" key="1">
    <citation type="submission" date="2023-03" db="EMBL/GenBank/DDBJ databases">
        <title>MT1 and MT2 Draft Genomes of Novel Species.</title>
        <authorList>
            <person name="Venkateswaran K."/>
        </authorList>
    </citation>
    <scope>NUCLEOTIDE SEQUENCE</scope>
    <source>
        <strain evidence="2">F6_3S_P_1C</strain>
    </source>
</reference>
<dbReference type="RefSeq" id="WP_301246603.1">
    <property type="nucleotide sequence ID" value="NZ_JAROCD010000005.1"/>
</dbReference>
<dbReference type="Gene3D" id="1.20.1290.10">
    <property type="entry name" value="AhpD-like"/>
    <property type="match status" value="1"/>
</dbReference>
<dbReference type="InterPro" id="IPR003779">
    <property type="entry name" value="CMD-like"/>
</dbReference>
<comment type="caution">
    <text evidence="2">The sequence shown here is derived from an EMBL/GenBank/DDBJ whole genome shotgun (WGS) entry which is preliminary data.</text>
</comment>
<evidence type="ECO:0000313" key="3">
    <source>
        <dbReference type="Proteomes" id="UP001174205"/>
    </source>
</evidence>
<dbReference type="Proteomes" id="UP001174205">
    <property type="component" value="Unassembled WGS sequence"/>
</dbReference>
<protein>
    <submittedName>
        <fullName evidence="2">Carboxymuconolactone decarboxylase family protein</fullName>
    </submittedName>
</protein>
<proteinExistence type="predicted"/>
<dbReference type="InterPro" id="IPR004675">
    <property type="entry name" value="AhpD_core"/>
</dbReference>
<sequence>MNLRVNYRVANSGAFKAMMALEQHVSGQFEDNKVLYELLKIRVSQINGCAFCLDMHAKDLMKLGDYADHILLLSVWREVPLFTEKERVMLELAEAVTLVSEQGVPFELFEKVKEHFSDAELVDLIMAINTINSWNRIAITTGMYPGCFNN</sequence>
<gene>
    <name evidence="2" type="ORF">P5G61_11885</name>
</gene>
<organism evidence="2 3">
    <name type="scientific">Paenibacillus vandeheii</name>
    <dbReference type="NCBI Taxonomy" id="3035917"/>
    <lineage>
        <taxon>Bacteria</taxon>
        <taxon>Bacillati</taxon>
        <taxon>Bacillota</taxon>
        <taxon>Bacilli</taxon>
        <taxon>Bacillales</taxon>
        <taxon>Paenibacillaceae</taxon>
        <taxon>Paenibacillus</taxon>
    </lineage>
</organism>
<dbReference type="PANTHER" id="PTHR34846:SF10">
    <property type="entry name" value="CYTOPLASMIC PROTEIN"/>
    <property type="match status" value="1"/>
</dbReference>
<evidence type="ECO:0000259" key="1">
    <source>
        <dbReference type="Pfam" id="PF02627"/>
    </source>
</evidence>
<feature type="domain" description="Carboxymuconolactone decarboxylase-like" evidence="1">
    <location>
        <begin position="17"/>
        <end position="95"/>
    </location>
</feature>
<keyword evidence="3" id="KW-1185">Reference proteome</keyword>
<name>A0ABT8J9Z0_9BACL</name>
<dbReference type="SUPFAM" id="SSF69118">
    <property type="entry name" value="AhpD-like"/>
    <property type="match status" value="1"/>
</dbReference>